<dbReference type="SUPFAM" id="SSF54171">
    <property type="entry name" value="DNA-binding domain"/>
    <property type="match status" value="1"/>
</dbReference>
<reference evidence="10" key="2">
    <citation type="submission" date="2017-02" db="EMBL/GenBank/DDBJ databases">
        <title>Sunflower complete genome.</title>
        <authorList>
            <person name="Langlade N."/>
            <person name="Munos S."/>
        </authorList>
    </citation>
    <scope>NUCLEOTIDE SEQUENCE [LARGE SCALE GENOMIC DNA]</scope>
    <source>
        <tissue evidence="10">Leaves</tissue>
    </source>
</reference>
<dbReference type="InterPro" id="IPR036955">
    <property type="entry name" value="AP2/ERF_dom_sf"/>
</dbReference>
<keyword evidence="3" id="KW-0805">Transcription regulation</keyword>
<dbReference type="PANTHER" id="PTHR31190:SF499">
    <property type="entry name" value="ETHYLENE-RESPONSIVE TRANSCRIPTION FACTOR ERF105"/>
    <property type="match status" value="1"/>
</dbReference>
<accession>A0A251TH63</accession>
<evidence type="ECO:0000256" key="4">
    <source>
        <dbReference type="ARBA" id="ARBA00023125"/>
    </source>
</evidence>
<protein>
    <submittedName>
        <fullName evidence="10">Putative DNA-binding domain-containing protein</fullName>
    </submittedName>
    <submittedName>
        <fullName evidence="9">Transcription factor AP2-EREBP family</fullName>
    </submittedName>
</protein>
<dbReference type="PRINTS" id="PR00367">
    <property type="entry name" value="ETHRSPELEMNT"/>
</dbReference>
<evidence type="ECO:0000313" key="11">
    <source>
        <dbReference type="Proteomes" id="UP000215914"/>
    </source>
</evidence>
<dbReference type="EMBL" id="MNCJ02000325">
    <property type="protein sequence ID" value="KAF5785470.1"/>
    <property type="molecule type" value="Genomic_DNA"/>
</dbReference>
<evidence type="ECO:0000256" key="2">
    <source>
        <dbReference type="ARBA" id="ARBA00022745"/>
    </source>
</evidence>
<comment type="subcellular location">
    <subcellularLocation>
        <location evidence="1">Nucleus</location>
    </subcellularLocation>
</comment>
<evidence type="ECO:0000313" key="9">
    <source>
        <dbReference type="EMBL" id="KAF5785470.1"/>
    </source>
</evidence>
<keyword evidence="6" id="KW-0804">Transcription</keyword>
<reference evidence="9" key="3">
    <citation type="submission" date="2020-06" db="EMBL/GenBank/DDBJ databases">
        <title>Helianthus annuus Genome sequencing and assembly Release 2.</title>
        <authorList>
            <person name="Gouzy J."/>
            <person name="Langlade N."/>
            <person name="Munos S."/>
        </authorList>
    </citation>
    <scope>NUCLEOTIDE SEQUENCE</scope>
    <source>
        <tissue evidence="9">Leaves</tissue>
    </source>
</reference>
<evidence type="ECO:0000259" key="8">
    <source>
        <dbReference type="PROSITE" id="PS51032"/>
    </source>
</evidence>
<dbReference type="InterPro" id="IPR016177">
    <property type="entry name" value="DNA-bd_dom_sf"/>
</dbReference>
<dbReference type="GO" id="GO:0003700">
    <property type="term" value="F:DNA-binding transcription factor activity"/>
    <property type="evidence" value="ECO:0007669"/>
    <property type="project" value="InterPro"/>
</dbReference>
<organism evidence="10 11">
    <name type="scientific">Helianthus annuus</name>
    <name type="common">Common sunflower</name>
    <dbReference type="NCBI Taxonomy" id="4232"/>
    <lineage>
        <taxon>Eukaryota</taxon>
        <taxon>Viridiplantae</taxon>
        <taxon>Streptophyta</taxon>
        <taxon>Embryophyta</taxon>
        <taxon>Tracheophyta</taxon>
        <taxon>Spermatophyta</taxon>
        <taxon>Magnoliopsida</taxon>
        <taxon>eudicotyledons</taxon>
        <taxon>Gunneridae</taxon>
        <taxon>Pentapetalae</taxon>
        <taxon>asterids</taxon>
        <taxon>campanulids</taxon>
        <taxon>Asterales</taxon>
        <taxon>Asteraceae</taxon>
        <taxon>Asteroideae</taxon>
        <taxon>Heliantheae alliance</taxon>
        <taxon>Heliantheae</taxon>
        <taxon>Helianthus</taxon>
    </lineage>
</organism>
<keyword evidence="2" id="KW-0936">Ethylene signaling pathway</keyword>
<dbReference type="InterPro" id="IPR001471">
    <property type="entry name" value="AP2/ERF_dom"/>
</dbReference>
<dbReference type="CDD" id="cd00018">
    <property type="entry name" value="AP2"/>
    <property type="match status" value="1"/>
</dbReference>
<dbReference type="GO" id="GO:0000976">
    <property type="term" value="F:transcription cis-regulatory region binding"/>
    <property type="evidence" value="ECO:0007669"/>
    <property type="project" value="UniProtKB-ARBA"/>
</dbReference>
<dbReference type="PROSITE" id="PS51032">
    <property type="entry name" value="AP2_ERF"/>
    <property type="match status" value="1"/>
</dbReference>
<dbReference type="GO" id="GO:0009873">
    <property type="term" value="P:ethylene-activated signaling pathway"/>
    <property type="evidence" value="ECO:0007669"/>
    <property type="project" value="UniProtKB-KW"/>
</dbReference>
<dbReference type="OrthoDB" id="773121at2759"/>
<evidence type="ECO:0000256" key="1">
    <source>
        <dbReference type="ARBA" id="ARBA00004123"/>
    </source>
</evidence>
<dbReference type="SMART" id="SM00380">
    <property type="entry name" value="AP2"/>
    <property type="match status" value="1"/>
</dbReference>
<dbReference type="InParanoid" id="A0A251TH63"/>
<dbReference type="AlphaFoldDB" id="A0A251TH63"/>
<evidence type="ECO:0000256" key="6">
    <source>
        <dbReference type="ARBA" id="ARBA00023163"/>
    </source>
</evidence>
<keyword evidence="4 10" id="KW-0238">DNA-binding</keyword>
<evidence type="ECO:0000256" key="5">
    <source>
        <dbReference type="ARBA" id="ARBA00023159"/>
    </source>
</evidence>
<evidence type="ECO:0000256" key="7">
    <source>
        <dbReference type="ARBA" id="ARBA00023242"/>
    </source>
</evidence>
<dbReference type="PANTHER" id="PTHR31190">
    <property type="entry name" value="DNA-BINDING DOMAIN"/>
    <property type="match status" value="1"/>
</dbReference>
<name>A0A251TH63_HELAN</name>
<dbReference type="Gene3D" id="3.30.730.10">
    <property type="entry name" value="AP2/ERF domain"/>
    <property type="match status" value="1"/>
</dbReference>
<reference evidence="9 11" key="1">
    <citation type="journal article" date="2017" name="Nature">
        <title>The sunflower genome provides insights into oil metabolism, flowering and Asterid evolution.</title>
        <authorList>
            <person name="Badouin H."/>
            <person name="Gouzy J."/>
            <person name="Grassa C.J."/>
            <person name="Murat F."/>
            <person name="Staton S.E."/>
            <person name="Cottret L."/>
            <person name="Lelandais-Briere C."/>
            <person name="Owens G.L."/>
            <person name="Carrere S."/>
            <person name="Mayjonade B."/>
            <person name="Legrand L."/>
            <person name="Gill N."/>
            <person name="Kane N.C."/>
            <person name="Bowers J.E."/>
            <person name="Hubner S."/>
            <person name="Bellec A."/>
            <person name="Berard A."/>
            <person name="Berges H."/>
            <person name="Blanchet N."/>
            <person name="Boniface M.C."/>
            <person name="Brunel D."/>
            <person name="Catrice O."/>
            <person name="Chaidir N."/>
            <person name="Claudel C."/>
            <person name="Donnadieu C."/>
            <person name="Faraut T."/>
            <person name="Fievet G."/>
            <person name="Helmstetter N."/>
            <person name="King M."/>
            <person name="Knapp S.J."/>
            <person name="Lai Z."/>
            <person name="Le Paslier M.C."/>
            <person name="Lippi Y."/>
            <person name="Lorenzon L."/>
            <person name="Mandel J.R."/>
            <person name="Marage G."/>
            <person name="Marchand G."/>
            <person name="Marquand E."/>
            <person name="Bret-Mestries E."/>
            <person name="Morien E."/>
            <person name="Nambeesan S."/>
            <person name="Nguyen T."/>
            <person name="Pegot-Espagnet P."/>
            <person name="Pouilly N."/>
            <person name="Raftis F."/>
            <person name="Sallet E."/>
            <person name="Schiex T."/>
            <person name="Thomas J."/>
            <person name="Vandecasteele C."/>
            <person name="Vares D."/>
            <person name="Vear F."/>
            <person name="Vautrin S."/>
            <person name="Crespi M."/>
            <person name="Mangin B."/>
            <person name="Burke J.M."/>
            <person name="Salse J."/>
            <person name="Munos S."/>
            <person name="Vincourt P."/>
            <person name="Rieseberg L.H."/>
            <person name="Langlade N.B."/>
        </authorList>
    </citation>
    <scope>NUCLEOTIDE SEQUENCE [LARGE SCALE GENOMIC DNA]</scope>
    <source>
        <strain evidence="11">cv. SF193</strain>
        <tissue evidence="9">Leaves</tissue>
    </source>
</reference>
<evidence type="ECO:0000256" key="3">
    <source>
        <dbReference type="ARBA" id="ARBA00023015"/>
    </source>
</evidence>
<dbReference type="GO" id="GO:0006950">
    <property type="term" value="P:response to stress"/>
    <property type="evidence" value="ECO:0007669"/>
    <property type="project" value="UniProtKB-ARBA"/>
</dbReference>
<dbReference type="GO" id="GO:0005634">
    <property type="term" value="C:nucleus"/>
    <property type="evidence" value="ECO:0007669"/>
    <property type="project" value="UniProtKB-SubCell"/>
</dbReference>
<dbReference type="Gramene" id="mRNA:HanXRQr2_Chr10g0429051">
    <property type="protein sequence ID" value="CDS:HanXRQr2_Chr10g0429051.1"/>
    <property type="gene ID" value="HanXRQr2_Chr10g0429051"/>
</dbReference>
<evidence type="ECO:0000313" key="10">
    <source>
        <dbReference type="EMBL" id="OTG10467.1"/>
    </source>
</evidence>
<keyword evidence="5" id="KW-0010">Activator</keyword>
<keyword evidence="7" id="KW-0539">Nucleus</keyword>
<gene>
    <name evidence="10" type="ORF">HannXRQ_Chr10g0287871</name>
    <name evidence="9" type="ORF">HanXRQr2_Chr10g0429051</name>
</gene>
<dbReference type="InterPro" id="IPR044808">
    <property type="entry name" value="ERF_plant"/>
</dbReference>
<keyword evidence="11" id="KW-1185">Reference proteome</keyword>
<sequence length="144" mass="16100">MGSTPEEENSEADLNKTEFEEEKVKYKGIRKRRSGKFVAEIGDPKKRGNVRLGTFLSPIEVAKAYDKAAFKMRGTKANLNFPLDFGISPEDSTKTKNGIVGRKRTKDVSEAEAKDDGWLRFAEEGKYGGGAGFVYTERGVKERR</sequence>
<feature type="domain" description="AP2/ERF" evidence="8">
    <location>
        <begin position="25"/>
        <end position="82"/>
    </location>
</feature>
<dbReference type="EMBL" id="CM007899">
    <property type="protein sequence ID" value="OTG10467.1"/>
    <property type="molecule type" value="Genomic_DNA"/>
</dbReference>
<proteinExistence type="predicted"/>
<dbReference type="Proteomes" id="UP000215914">
    <property type="component" value="Chromosome 10"/>
</dbReference>